<reference evidence="2 4" key="2">
    <citation type="submission" date="2016-11" db="EMBL/GenBank/DDBJ databases">
        <title>Whole genomes of Flavobacteriaceae.</title>
        <authorList>
            <person name="Stine C."/>
            <person name="Li C."/>
            <person name="Tadesse D."/>
        </authorList>
    </citation>
    <scope>NUCLEOTIDE SEQUENCE [LARGE SCALE GENOMIC DNA]</scope>
    <source>
        <strain evidence="2 4">ATCC 51468</strain>
    </source>
</reference>
<comment type="caution">
    <text evidence="1">The sequence shown here is derived from an EMBL/GenBank/DDBJ whole genome shotgun (WGS) entry which is preliminary data.</text>
</comment>
<organism evidence="1 3">
    <name type="scientific">Flavobacterium hibernum</name>
    <dbReference type="NCBI Taxonomy" id="37752"/>
    <lineage>
        <taxon>Bacteria</taxon>
        <taxon>Pseudomonadati</taxon>
        <taxon>Bacteroidota</taxon>
        <taxon>Flavobacteriia</taxon>
        <taxon>Flavobacteriales</taxon>
        <taxon>Flavobacteriaceae</taxon>
        <taxon>Flavobacterium</taxon>
    </lineage>
</organism>
<dbReference type="Proteomes" id="UP000198302">
    <property type="component" value="Unassembled WGS sequence"/>
</dbReference>
<accession>A0A0D0EN42</accession>
<dbReference type="OrthoDB" id="1345118at2"/>
<protein>
    <recommendedName>
        <fullName evidence="5">Lipoprotein</fullName>
    </recommendedName>
</protein>
<dbReference type="EMBL" id="JPRK01000003">
    <property type="protein sequence ID" value="KIO54305.1"/>
    <property type="molecule type" value="Genomic_DNA"/>
</dbReference>
<dbReference type="PROSITE" id="PS51257">
    <property type="entry name" value="PROKAR_LIPOPROTEIN"/>
    <property type="match status" value="1"/>
</dbReference>
<sequence length="225" mass="27281">MKNIVLLIVVLTFISCQKKDTINHFLTKPITKQDLEKNGFYKYSYIATSDDHDKIDDTIKSISKYDMYSNVKPEINKEGKRCPTQLWNFDKEDSIKKRKNLDYFKNDLKSKMITYLFRNETLFYKEIDVDFFDKSHNQTPGFTSWKKIINYYNILKIPITPVVKNTNTGELYTNLFLVDNYRTRFFFSEEEKYYGMFTNYLNNFTYYDIRLHWYSGDVFEIYYFD</sequence>
<name>A0A0D0EN42_9FLAO</name>
<keyword evidence="4" id="KW-1185">Reference proteome</keyword>
<reference evidence="1 3" key="1">
    <citation type="submission" date="2015-01" db="EMBL/GenBank/DDBJ databases">
        <title>Genome of Flavobacterium hibernum DSM 12611.</title>
        <authorList>
            <person name="Stropko S.J."/>
            <person name="Pipes S.E."/>
            <person name="Newman J.D."/>
        </authorList>
    </citation>
    <scope>NUCLEOTIDE SEQUENCE [LARGE SCALE GENOMIC DNA]</scope>
    <source>
        <strain evidence="1 3">DSM 12611</strain>
    </source>
</reference>
<dbReference type="Proteomes" id="UP000032061">
    <property type="component" value="Unassembled WGS sequence"/>
</dbReference>
<dbReference type="RefSeq" id="WP_041515975.1">
    <property type="nucleotide sequence ID" value="NZ_JPRK01000003.1"/>
</dbReference>
<dbReference type="EMBL" id="MUGX01000011">
    <property type="protein sequence ID" value="OXA88230.1"/>
    <property type="molecule type" value="Genomic_DNA"/>
</dbReference>
<evidence type="ECO:0000313" key="2">
    <source>
        <dbReference type="EMBL" id="OXA88230.1"/>
    </source>
</evidence>
<evidence type="ECO:0008006" key="5">
    <source>
        <dbReference type="Google" id="ProtNLM"/>
    </source>
</evidence>
<evidence type="ECO:0000313" key="3">
    <source>
        <dbReference type="Proteomes" id="UP000032061"/>
    </source>
</evidence>
<proteinExistence type="predicted"/>
<dbReference type="STRING" id="37752.IW18_02285"/>
<gene>
    <name evidence="2" type="ORF">B0A73_10725</name>
    <name evidence="1" type="ORF">IW18_02285</name>
</gene>
<evidence type="ECO:0000313" key="4">
    <source>
        <dbReference type="Proteomes" id="UP000198302"/>
    </source>
</evidence>
<dbReference type="AlphaFoldDB" id="A0A0D0EN42"/>
<evidence type="ECO:0000313" key="1">
    <source>
        <dbReference type="EMBL" id="KIO54305.1"/>
    </source>
</evidence>